<gene>
    <name evidence="1" type="ORF">CEUTPL_LOCUS6861</name>
</gene>
<organism evidence="1 2">
    <name type="scientific">Ceutorhynchus assimilis</name>
    <name type="common">cabbage seed weevil</name>
    <dbReference type="NCBI Taxonomy" id="467358"/>
    <lineage>
        <taxon>Eukaryota</taxon>
        <taxon>Metazoa</taxon>
        <taxon>Ecdysozoa</taxon>
        <taxon>Arthropoda</taxon>
        <taxon>Hexapoda</taxon>
        <taxon>Insecta</taxon>
        <taxon>Pterygota</taxon>
        <taxon>Neoptera</taxon>
        <taxon>Endopterygota</taxon>
        <taxon>Coleoptera</taxon>
        <taxon>Polyphaga</taxon>
        <taxon>Cucujiformia</taxon>
        <taxon>Curculionidae</taxon>
        <taxon>Ceutorhynchinae</taxon>
        <taxon>Ceutorhynchus</taxon>
    </lineage>
</organism>
<keyword evidence="2" id="KW-1185">Reference proteome</keyword>
<name>A0A9N9QNB0_9CUCU</name>
<dbReference type="EMBL" id="OU892279">
    <property type="protein sequence ID" value="CAG9766274.1"/>
    <property type="molecule type" value="Genomic_DNA"/>
</dbReference>
<sequence>MTRTISRKEGNACKRLLKNIHSDVTGPFSAQSIAGNAFIDEYLRYAVVMFVKHKSENSLPESKILDYLQKGLIYSDSTLAESTKKIFDKVLKATTQSRSGFSSKNKSTVSNCPKTSDMKECVKLEGSPSILCKFEIWENSLLNFIETSVKIGQSRCLDPKGKLVAGNGQKVLVGNFY</sequence>
<accession>A0A9N9QNB0</accession>
<dbReference type="GO" id="GO:0004869">
    <property type="term" value="F:cysteine-type endopeptidase inhibitor activity"/>
    <property type="evidence" value="ECO:0007669"/>
    <property type="project" value="InterPro"/>
</dbReference>
<dbReference type="Proteomes" id="UP001152799">
    <property type="component" value="Chromosome 3"/>
</dbReference>
<protein>
    <submittedName>
        <fullName evidence="1">Uncharacterized protein</fullName>
    </submittedName>
</protein>
<dbReference type="OrthoDB" id="8014242at2759"/>
<dbReference type="CDD" id="cd00042">
    <property type="entry name" value="CY"/>
    <property type="match status" value="1"/>
</dbReference>
<reference evidence="1" key="1">
    <citation type="submission" date="2022-01" db="EMBL/GenBank/DDBJ databases">
        <authorList>
            <person name="King R."/>
        </authorList>
    </citation>
    <scope>NUCLEOTIDE SEQUENCE</scope>
</reference>
<dbReference type="Gene3D" id="3.10.450.10">
    <property type="match status" value="1"/>
</dbReference>
<dbReference type="InterPro" id="IPR000010">
    <property type="entry name" value="Cystatin_dom"/>
</dbReference>
<dbReference type="AlphaFoldDB" id="A0A9N9QNB0"/>
<proteinExistence type="predicted"/>
<evidence type="ECO:0000313" key="1">
    <source>
        <dbReference type="EMBL" id="CAG9766274.1"/>
    </source>
</evidence>
<evidence type="ECO:0000313" key="2">
    <source>
        <dbReference type="Proteomes" id="UP001152799"/>
    </source>
</evidence>